<evidence type="ECO:0000313" key="1">
    <source>
        <dbReference type="EMBL" id="OQU81222.1"/>
    </source>
</evidence>
<organism evidence="1 2">
    <name type="scientific">Sorghum bicolor</name>
    <name type="common">Sorghum</name>
    <name type="synonym">Sorghum vulgare</name>
    <dbReference type="NCBI Taxonomy" id="4558"/>
    <lineage>
        <taxon>Eukaryota</taxon>
        <taxon>Viridiplantae</taxon>
        <taxon>Streptophyta</taxon>
        <taxon>Embryophyta</taxon>
        <taxon>Tracheophyta</taxon>
        <taxon>Spermatophyta</taxon>
        <taxon>Magnoliopsida</taxon>
        <taxon>Liliopsida</taxon>
        <taxon>Poales</taxon>
        <taxon>Poaceae</taxon>
        <taxon>PACMAD clade</taxon>
        <taxon>Panicoideae</taxon>
        <taxon>Andropogonodae</taxon>
        <taxon>Andropogoneae</taxon>
        <taxon>Sorghinae</taxon>
        <taxon>Sorghum</taxon>
    </lineage>
</organism>
<sequence length="84" mass="9686">MGEIKKMQAKSDVIELHLHLHLRRATLARASMVTHMEDHQEREDIELQGDVVDHPESLCGRWSCVKTYSTAFVTQLAQQMEKVL</sequence>
<dbReference type="AlphaFoldDB" id="A0A1Z5RBV3"/>
<protein>
    <submittedName>
        <fullName evidence="1">Uncharacterized protein</fullName>
    </submittedName>
</protein>
<keyword evidence="2" id="KW-1185">Reference proteome</keyword>
<name>A0A1Z5RBV3_SORBI</name>
<proteinExistence type="predicted"/>
<dbReference type="Proteomes" id="UP000000768">
    <property type="component" value="Chromosome 6"/>
</dbReference>
<dbReference type="EMBL" id="CM000765">
    <property type="protein sequence ID" value="OQU81222.1"/>
    <property type="molecule type" value="Genomic_DNA"/>
</dbReference>
<dbReference type="Gramene" id="OQU81222">
    <property type="protein sequence ID" value="OQU81222"/>
    <property type="gene ID" value="SORBI_3006G029550"/>
</dbReference>
<accession>A0A1Z5RBV3</accession>
<gene>
    <name evidence="1" type="ORF">SORBI_3006G029550</name>
</gene>
<reference evidence="2" key="2">
    <citation type="journal article" date="2018" name="Plant J.">
        <title>The Sorghum bicolor reference genome: improved assembly, gene annotations, a transcriptome atlas, and signatures of genome organization.</title>
        <authorList>
            <person name="McCormick R.F."/>
            <person name="Truong S.K."/>
            <person name="Sreedasyam A."/>
            <person name="Jenkins J."/>
            <person name="Shu S."/>
            <person name="Sims D."/>
            <person name="Kennedy M."/>
            <person name="Amirebrahimi M."/>
            <person name="Weers B.D."/>
            <person name="McKinley B."/>
            <person name="Mattison A."/>
            <person name="Morishige D.T."/>
            <person name="Grimwood J."/>
            <person name="Schmutz J."/>
            <person name="Mullet J.E."/>
        </authorList>
    </citation>
    <scope>NUCLEOTIDE SEQUENCE [LARGE SCALE GENOMIC DNA]</scope>
    <source>
        <strain evidence="2">cv. BTx623</strain>
    </source>
</reference>
<evidence type="ECO:0000313" key="2">
    <source>
        <dbReference type="Proteomes" id="UP000000768"/>
    </source>
</evidence>
<reference evidence="1 2" key="1">
    <citation type="journal article" date="2009" name="Nature">
        <title>The Sorghum bicolor genome and the diversification of grasses.</title>
        <authorList>
            <person name="Paterson A.H."/>
            <person name="Bowers J.E."/>
            <person name="Bruggmann R."/>
            <person name="Dubchak I."/>
            <person name="Grimwood J."/>
            <person name="Gundlach H."/>
            <person name="Haberer G."/>
            <person name="Hellsten U."/>
            <person name="Mitros T."/>
            <person name="Poliakov A."/>
            <person name="Schmutz J."/>
            <person name="Spannagl M."/>
            <person name="Tang H."/>
            <person name="Wang X."/>
            <person name="Wicker T."/>
            <person name="Bharti A.K."/>
            <person name="Chapman J."/>
            <person name="Feltus F.A."/>
            <person name="Gowik U."/>
            <person name="Grigoriev I.V."/>
            <person name="Lyons E."/>
            <person name="Maher C.A."/>
            <person name="Martis M."/>
            <person name="Narechania A."/>
            <person name="Otillar R.P."/>
            <person name="Penning B.W."/>
            <person name="Salamov A.A."/>
            <person name="Wang Y."/>
            <person name="Zhang L."/>
            <person name="Carpita N.C."/>
            <person name="Freeling M."/>
            <person name="Gingle A.R."/>
            <person name="Hash C.T."/>
            <person name="Keller B."/>
            <person name="Klein P."/>
            <person name="Kresovich S."/>
            <person name="McCann M.C."/>
            <person name="Ming R."/>
            <person name="Peterson D.G."/>
            <person name="Mehboob-ur-Rahman"/>
            <person name="Ware D."/>
            <person name="Westhoff P."/>
            <person name="Mayer K.F."/>
            <person name="Messing J."/>
            <person name="Rokhsar D.S."/>
        </authorList>
    </citation>
    <scope>NUCLEOTIDE SEQUENCE [LARGE SCALE GENOMIC DNA]</scope>
    <source>
        <strain evidence="2">cv. BTx623</strain>
    </source>
</reference>
<dbReference type="InParanoid" id="A0A1Z5RBV3"/>